<proteinExistence type="predicted"/>
<comment type="caution">
    <text evidence="1">The sequence shown here is derived from an EMBL/GenBank/DDBJ whole genome shotgun (WGS) entry which is preliminary data.</text>
</comment>
<organism evidence="1 2">
    <name type="scientific">Caerostris extrusa</name>
    <name type="common">Bark spider</name>
    <name type="synonym">Caerostris bankana</name>
    <dbReference type="NCBI Taxonomy" id="172846"/>
    <lineage>
        <taxon>Eukaryota</taxon>
        <taxon>Metazoa</taxon>
        <taxon>Ecdysozoa</taxon>
        <taxon>Arthropoda</taxon>
        <taxon>Chelicerata</taxon>
        <taxon>Arachnida</taxon>
        <taxon>Araneae</taxon>
        <taxon>Araneomorphae</taxon>
        <taxon>Entelegynae</taxon>
        <taxon>Araneoidea</taxon>
        <taxon>Araneidae</taxon>
        <taxon>Caerostris</taxon>
    </lineage>
</organism>
<gene>
    <name evidence="1" type="ORF">CEXT_246511</name>
</gene>
<protein>
    <submittedName>
        <fullName evidence="1">Uncharacterized protein</fullName>
    </submittedName>
</protein>
<accession>A0AAV4XEV0</accession>
<keyword evidence="2" id="KW-1185">Reference proteome</keyword>
<name>A0AAV4XEV0_CAEEX</name>
<evidence type="ECO:0000313" key="1">
    <source>
        <dbReference type="EMBL" id="GIY92765.1"/>
    </source>
</evidence>
<dbReference type="EMBL" id="BPLR01000193">
    <property type="protein sequence ID" value="GIY92765.1"/>
    <property type="molecule type" value="Genomic_DNA"/>
</dbReference>
<dbReference type="AlphaFoldDB" id="A0AAV4XEV0"/>
<evidence type="ECO:0000313" key="2">
    <source>
        <dbReference type="Proteomes" id="UP001054945"/>
    </source>
</evidence>
<reference evidence="1 2" key="1">
    <citation type="submission" date="2021-06" db="EMBL/GenBank/DDBJ databases">
        <title>Caerostris extrusa draft genome.</title>
        <authorList>
            <person name="Kono N."/>
            <person name="Arakawa K."/>
        </authorList>
    </citation>
    <scope>NUCLEOTIDE SEQUENCE [LARGE SCALE GENOMIC DNA]</scope>
</reference>
<sequence>MRRIFHNLVSMATGISLPLWELLPDDDSVTEKEGGREKVMVRWLSSMKYFPSFFHPSTRFRQGIKGWISSGVNWSFSFSLSTSSRRKKLLRFWVFFGEGRGVRISLKKCRRSCCVWERSRQRYVLCKYLLFFRQFCQPCSYLR</sequence>
<dbReference type="Proteomes" id="UP001054945">
    <property type="component" value="Unassembled WGS sequence"/>
</dbReference>